<keyword evidence="1" id="KW-0472">Membrane</keyword>
<dbReference type="AlphaFoldDB" id="A0A553JZI8"/>
<protein>
    <recommendedName>
        <fullName evidence="4">DUF3137 domain-containing protein</fullName>
    </recommendedName>
</protein>
<dbReference type="RefSeq" id="WP_143938577.1">
    <property type="nucleotide sequence ID" value="NZ_VKKG01000004.1"/>
</dbReference>
<reference evidence="2 3" key="1">
    <citation type="submission" date="2019-07" db="EMBL/GenBank/DDBJ databases">
        <authorList>
            <person name="Zhou L.-Y."/>
        </authorList>
    </citation>
    <scope>NUCLEOTIDE SEQUENCE [LARGE SCALE GENOMIC DNA]</scope>
    <source>
        <strain evidence="2 3">YIM 101269</strain>
    </source>
</reference>
<keyword evidence="1" id="KW-1133">Transmembrane helix</keyword>
<keyword evidence="1" id="KW-0812">Transmembrane</keyword>
<evidence type="ECO:0000313" key="3">
    <source>
        <dbReference type="Proteomes" id="UP000317638"/>
    </source>
</evidence>
<name>A0A553JZI8_9ACTN</name>
<organism evidence="2 3">
    <name type="scientific">Tessaracoccus rhinocerotis</name>
    <dbReference type="NCBI Taxonomy" id="1689449"/>
    <lineage>
        <taxon>Bacteria</taxon>
        <taxon>Bacillati</taxon>
        <taxon>Actinomycetota</taxon>
        <taxon>Actinomycetes</taxon>
        <taxon>Propionibacteriales</taxon>
        <taxon>Propionibacteriaceae</taxon>
        <taxon>Tessaracoccus</taxon>
    </lineage>
</organism>
<evidence type="ECO:0008006" key="4">
    <source>
        <dbReference type="Google" id="ProtNLM"/>
    </source>
</evidence>
<keyword evidence="3" id="KW-1185">Reference proteome</keyword>
<feature type="transmembrane region" description="Helical" evidence="1">
    <location>
        <begin position="6"/>
        <end position="24"/>
    </location>
</feature>
<accession>A0A553JZI8</accession>
<proteinExistence type="predicted"/>
<dbReference type="EMBL" id="VKKG01000004">
    <property type="protein sequence ID" value="TRY17837.1"/>
    <property type="molecule type" value="Genomic_DNA"/>
</dbReference>
<sequence>MDFGLVMPVLFFLIFVAALVFGLVHHARRKKLWSNWSRARNWTFAEKVPQVVGAFRGGPFNRGSSRKAFFGYHGRFDGLPVQGFEYQYSTGSGKNRQTHHYHVDVLQLGGRFPALNLSRENWATRTFTSDLTFENAEFNREWNVRSDSPRFAHDVIHPRMMTWLMGNEVPHFADCWFENGCLLVSTSGTRRPEHVDAYLRFLTRFASQLPRFLLEEVGLPQRLPITWDGPGVSAEEQAAAMARLAAES</sequence>
<comment type="caution">
    <text evidence="2">The sequence shown here is derived from an EMBL/GenBank/DDBJ whole genome shotgun (WGS) entry which is preliminary data.</text>
</comment>
<dbReference type="Proteomes" id="UP000317638">
    <property type="component" value="Unassembled WGS sequence"/>
</dbReference>
<evidence type="ECO:0000313" key="2">
    <source>
        <dbReference type="EMBL" id="TRY17837.1"/>
    </source>
</evidence>
<evidence type="ECO:0000256" key="1">
    <source>
        <dbReference type="SAM" id="Phobius"/>
    </source>
</evidence>
<gene>
    <name evidence="2" type="ORF">FOJ82_11265</name>
</gene>
<dbReference type="OrthoDB" id="3717121at2"/>